<dbReference type="OrthoDB" id="6367542at2"/>
<organism evidence="1 2">
    <name type="scientific">Marinobacter confluentis</name>
    <dbReference type="NCBI Taxonomy" id="1697557"/>
    <lineage>
        <taxon>Bacteria</taxon>
        <taxon>Pseudomonadati</taxon>
        <taxon>Pseudomonadota</taxon>
        <taxon>Gammaproteobacteria</taxon>
        <taxon>Pseudomonadales</taxon>
        <taxon>Marinobacteraceae</taxon>
        <taxon>Marinobacter</taxon>
    </lineage>
</organism>
<sequence length="109" mass="12720">MTTLLLILSLFLALISAWLFWQVRLQKALIQEAREQSGGPDHTREPELVLTLCVQDPIAVARRESRSARMLADRLPIMVTKLVYQEVMKELKKELEVREIDVVMQLEYR</sequence>
<dbReference type="Proteomes" id="UP000298325">
    <property type="component" value="Unassembled WGS sequence"/>
</dbReference>
<gene>
    <name evidence="1" type="ORF">E5Q11_03755</name>
</gene>
<evidence type="ECO:0000313" key="2">
    <source>
        <dbReference type="Proteomes" id="UP000298325"/>
    </source>
</evidence>
<dbReference type="RefSeq" id="WP_135802041.1">
    <property type="nucleotide sequence ID" value="NZ_SRPF01000001.1"/>
</dbReference>
<keyword evidence="2" id="KW-1185">Reference proteome</keyword>
<dbReference type="AlphaFoldDB" id="A0A4Z1BU77"/>
<name>A0A4Z1BU77_9GAMM</name>
<reference evidence="1 2" key="1">
    <citation type="submission" date="2019-04" db="EMBL/GenBank/DDBJ databases">
        <authorList>
            <person name="Park S."/>
            <person name="Yoon J.-H."/>
        </authorList>
    </citation>
    <scope>NUCLEOTIDE SEQUENCE [LARGE SCALE GENOMIC DNA]</scope>
    <source>
        <strain evidence="1 2">HJM-18</strain>
    </source>
</reference>
<protein>
    <submittedName>
        <fullName evidence="1">Uncharacterized protein</fullName>
    </submittedName>
</protein>
<comment type="caution">
    <text evidence="1">The sequence shown here is derived from an EMBL/GenBank/DDBJ whole genome shotgun (WGS) entry which is preliminary data.</text>
</comment>
<dbReference type="EMBL" id="SRPF01000001">
    <property type="protein sequence ID" value="TGN41655.1"/>
    <property type="molecule type" value="Genomic_DNA"/>
</dbReference>
<evidence type="ECO:0000313" key="1">
    <source>
        <dbReference type="EMBL" id="TGN41655.1"/>
    </source>
</evidence>
<accession>A0A4Z1BU77</accession>
<proteinExistence type="predicted"/>